<comment type="caution">
    <text evidence="3">The sequence shown here is derived from an EMBL/GenBank/DDBJ whole genome shotgun (WGS) entry which is preliminary data.</text>
</comment>
<feature type="region of interest" description="Disordered" evidence="1">
    <location>
        <begin position="477"/>
        <end position="500"/>
    </location>
</feature>
<dbReference type="SUPFAM" id="SSF81301">
    <property type="entry name" value="Nucleotidyltransferase"/>
    <property type="match status" value="1"/>
</dbReference>
<dbReference type="InterPro" id="IPR043519">
    <property type="entry name" value="NT_sf"/>
</dbReference>
<organism evidence="3 4">
    <name type="scientific">Sesamum angolense</name>
    <dbReference type="NCBI Taxonomy" id="2727404"/>
    <lineage>
        <taxon>Eukaryota</taxon>
        <taxon>Viridiplantae</taxon>
        <taxon>Streptophyta</taxon>
        <taxon>Embryophyta</taxon>
        <taxon>Tracheophyta</taxon>
        <taxon>Spermatophyta</taxon>
        <taxon>Magnoliopsida</taxon>
        <taxon>eudicotyledons</taxon>
        <taxon>Gunneridae</taxon>
        <taxon>Pentapetalae</taxon>
        <taxon>asterids</taxon>
        <taxon>lamiids</taxon>
        <taxon>Lamiales</taxon>
        <taxon>Pedaliaceae</taxon>
        <taxon>Sesamum</taxon>
    </lineage>
</organism>
<dbReference type="PANTHER" id="PTHR23092">
    <property type="entry name" value="POLY(A) RNA POLYMERASE"/>
    <property type="match status" value="1"/>
</dbReference>
<evidence type="ECO:0000313" key="3">
    <source>
        <dbReference type="EMBL" id="KAK4397439.1"/>
    </source>
</evidence>
<dbReference type="Pfam" id="PF01909">
    <property type="entry name" value="NTP_transf_2"/>
    <property type="match status" value="1"/>
</dbReference>
<name>A0AAE1WQI6_9LAMI</name>
<sequence length="842" mass="94219">MNSKQQLLDALTAHISLYHSQIPEPHRTSNPGTRPALLRWFSSLSVHQRRSHLTMIDANFVAILLQMKQKLQSHGSGRFIILSDLPQDGNSSLPTLCYRKSEGLLSRFSEFNCAERAIHEAVELFSSTEGERDGKGNEVLGLDAACLAEGLVGDVSRFVEIMDEITNGEFLRGGDEGEIAEEWVELGWLKAKGYYSLEEFVVNRMEVALRLAWLNSNTGKKRGVKLKERLNAVGVAANLFWRKKGCVDWWEKLDDSVKKKVYSAYLGKAARSLTSDLVKGKLCVPNDKMWCFDDQDKQLLRWDKTSLGRRDAALFRGTDSKIKWNANPGQGKGERILCISKEDIRHSNKFDREVPGKDLAEVKDVAAENLIRKPYINWAVKRVARSLQVLWPRSRTNIFGSNATGLSLPSSDVDLVVCLPPVRNLEPIKEAGILEGRNGIKETCLQIPIIMLVVEVPHALISATMSNVQIPKEEADQVASEDGNPFQTDAASLEGTTSPKWSKIRNGTNDGFKSVRLDISFKSPTHTGLQTTGLVKDLTERFPSVTPLALVLKQFLADRSLDQSYSGGLSSYCLCDLPLILLNLNQKLENTEPRVVVPLRLMDFRNVFDPRQMRISVQGSGLYLNRERGCSIDPLYIDDPLFLTNNVGRNCFRIHQCIKAFADAYAMLENELTCLHNEDNPDAKPTCQLLPKLIPSIGHLKLFKWVIFYLESNVGFMCREFESGKMSSRKEKRKLSTGLAEQFVLGPRANASLIYAWLFGLGMLLVFEELLIEALALLWQTGASMGTCTCSPEDGRGKSGVLLEIHGDWFRCFNTTGTQIMFITGGMEDGEYLQFETCGKSS</sequence>
<dbReference type="GO" id="GO:1990817">
    <property type="term" value="F:poly(A) RNA polymerase activity"/>
    <property type="evidence" value="ECO:0007669"/>
    <property type="project" value="InterPro"/>
</dbReference>
<dbReference type="GO" id="GO:0031123">
    <property type="term" value="P:RNA 3'-end processing"/>
    <property type="evidence" value="ECO:0007669"/>
    <property type="project" value="TreeGrafter"/>
</dbReference>
<feature type="domain" description="Polymerase nucleotidyl transferase" evidence="2">
    <location>
        <begin position="381"/>
        <end position="424"/>
    </location>
</feature>
<evidence type="ECO:0000313" key="4">
    <source>
        <dbReference type="Proteomes" id="UP001289374"/>
    </source>
</evidence>
<accession>A0AAE1WQI6</accession>
<dbReference type="GO" id="GO:0003729">
    <property type="term" value="F:mRNA binding"/>
    <property type="evidence" value="ECO:0007669"/>
    <property type="project" value="TreeGrafter"/>
</dbReference>
<protein>
    <submittedName>
        <fullName evidence="3">Poly(A) RNA polymerase protein 1</fullName>
    </submittedName>
</protein>
<feature type="compositionally biased region" description="Polar residues" evidence="1">
    <location>
        <begin position="485"/>
        <end position="500"/>
    </location>
</feature>
<dbReference type="Gene3D" id="1.10.1410.10">
    <property type="match status" value="1"/>
</dbReference>
<dbReference type="PANTHER" id="PTHR23092:SF48">
    <property type="entry name" value="NUCLEOTIDYLTRANSFERASE FAMILY PROTEIN"/>
    <property type="match status" value="1"/>
</dbReference>
<dbReference type="AlphaFoldDB" id="A0AAE1WQI6"/>
<dbReference type="Proteomes" id="UP001289374">
    <property type="component" value="Unassembled WGS sequence"/>
</dbReference>
<reference evidence="3" key="2">
    <citation type="journal article" date="2024" name="Plant">
        <title>Genomic evolution and insights into agronomic trait innovations of Sesamum species.</title>
        <authorList>
            <person name="Miao H."/>
            <person name="Wang L."/>
            <person name="Qu L."/>
            <person name="Liu H."/>
            <person name="Sun Y."/>
            <person name="Le M."/>
            <person name="Wang Q."/>
            <person name="Wei S."/>
            <person name="Zheng Y."/>
            <person name="Lin W."/>
            <person name="Duan Y."/>
            <person name="Cao H."/>
            <person name="Xiong S."/>
            <person name="Wang X."/>
            <person name="Wei L."/>
            <person name="Li C."/>
            <person name="Ma Q."/>
            <person name="Ju M."/>
            <person name="Zhao R."/>
            <person name="Li G."/>
            <person name="Mu C."/>
            <person name="Tian Q."/>
            <person name="Mei H."/>
            <person name="Zhang T."/>
            <person name="Gao T."/>
            <person name="Zhang H."/>
        </authorList>
    </citation>
    <scope>NUCLEOTIDE SEQUENCE</scope>
    <source>
        <strain evidence="3">K16</strain>
    </source>
</reference>
<dbReference type="InterPro" id="IPR045862">
    <property type="entry name" value="Trf4-like"/>
</dbReference>
<dbReference type="Gene3D" id="3.30.460.10">
    <property type="entry name" value="Beta Polymerase, domain 2"/>
    <property type="match status" value="1"/>
</dbReference>
<gene>
    <name evidence="3" type="ORF">Sango_1580500</name>
</gene>
<dbReference type="InterPro" id="IPR002934">
    <property type="entry name" value="Polymerase_NTP_transf_dom"/>
</dbReference>
<dbReference type="GO" id="GO:0005730">
    <property type="term" value="C:nucleolus"/>
    <property type="evidence" value="ECO:0007669"/>
    <property type="project" value="TreeGrafter"/>
</dbReference>
<dbReference type="GO" id="GO:0043634">
    <property type="term" value="P:polyadenylation-dependent ncRNA catabolic process"/>
    <property type="evidence" value="ECO:0007669"/>
    <property type="project" value="TreeGrafter"/>
</dbReference>
<dbReference type="GO" id="GO:0031499">
    <property type="term" value="C:TRAMP complex"/>
    <property type="evidence" value="ECO:0007669"/>
    <property type="project" value="TreeGrafter"/>
</dbReference>
<dbReference type="EMBL" id="JACGWL010000008">
    <property type="protein sequence ID" value="KAK4397439.1"/>
    <property type="molecule type" value="Genomic_DNA"/>
</dbReference>
<evidence type="ECO:0000256" key="1">
    <source>
        <dbReference type="SAM" id="MobiDB-lite"/>
    </source>
</evidence>
<evidence type="ECO:0000259" key="2">
    <source>
        <dbReference type="Pfam" id="PF01909"/>
    </source>
</evidence>
<dbReference type="SUPFAM" id="SSF81631">
    <property type="entry name" value="PAP/OAS1 substrate-binding domain"/>
    <property type="match status" value="1"/>
</dbReference>
<proteinExistence type="predicted"/>
<reference evidence="3" key="1">
    <citation type="submission" date="2020-06" db="EMBL/GenBank/DDBJ databases">
        <authorList>
            <person name="Li T."/>
            <person name="Hu X."/>
            <person name="Zhang T."/>
            <person name="Song X."/>
            <person name="Zhang H."/>
            <person name="Dai N."/>
            <person name="Sheng W."/>
            <person name="Hou X."/>
            <person name="Wei L."/>
        </authorList>
    </citation>
    <scope>NUCLEOTIDE SEQUENCE</scope>
    <source>
        <strain evidence="3">K16</strain>
        <tissue evidence="3">Leaf</tissue>
    </source>
</reference>
<keyword evidence="4" id="KW-1185">Reference proteome</keyword>